<evidence type="ECO:0000313" key="2">
    <source>
        <dbReference type="EMBL" id="KAK9201551.1"/>
    </source>
</evidence>
<organism evidence="2 3">
    <name type="scientific">Citrus x changshan-huyou</name>
    <dbReference type="NCBI Taxonomy" id="2935761"/>
    <lineage>
        <taxon>Eukaryota</taxon>
        <taxon>Viridiplantae</taxon>
        <taxon>Streptophyta</taxon>
        <taxon>Embryophyta</taxon>
        <taxon>Tracheophyta</taxon>
        <taxon>Spermatophyta</taxon>
        <taxon>Magnoliopsida</taxon>
        <taxon>eudicotyledons</taxon>
        <taxon>Gunneridae</taxon>
        <taxon>Pentapetalae</taxon>
        <taxon>rosids</taxon>
        <taxon>malvids</taxon>
        <taxon>Sapindales</taxon>
        <taxon>Rutaceae</taxon>
        <taxon>Aurantioideae</taxon>
        <taxon>Citrus</taxon>
    </lineage>
</organism>
<feature type="chain" id="PRO_5042877551" description="Transmembrane protein" evidence="1">
    <location>
        <begin position="31"/>
        <end position="81"/>
    </location>
</feature>
<reference evidence="2 3" key="1">
    <citation type="submission" date="2024-05" db="EMBL/GenBank/DDBJ databases">
        <title>Haplotype-resolved chromosome-level genome assembly of Huyou (Citrus changshanensis).</title>
        <authorList>
            <person name="Miao C."/>
            <person name="Chen W."/>
            <person name="Wu Y."/>
            <person name="Wang L."/>
            <person name="Zhao S."/>
            <person name="Grierson D."/>
            <person name="Xu C."/>
            <person name="Chen K."/>
        </authorList>
    </citation>
    <scope>NUCLEOTIDE SEQUENCE [LARGE SCALE GENOMIC DNA]</scope>
    <source>
        <strain evidence="2">01-14</strain>
        <tissue evidence="2">Leaf</tissue>
    </source>
</reference>
<evidence type="ECO:0000313" key="3">
    <source>
        <dbReference type="Proteomes" id="UP001428341"/>
    </source>
</evidence>
<gene>
    <name evidence="2" type="ORF">WN944_016756</name>
</gene>
<comment type="caution">
    <text evidence="2">The sequence shown here is derived from an EMBL/GenBank/DDBJ whole genome shotgun (WGS) entry which is preliminary data.</text>
</comment>
<dbReference type="Proteomes" id="UP001428341">
    <property type="component" value="Unassembled WGS sequence"/>
</dbReference>
<proteinExistence type="predicted"/>
<evidence type="ECO:0008006" key="4">
    <source>
        <dbReference type="Google" id="ProtNLM"/>
    </source>
</evidence>
<feature type="signal peptide" evidence="1">
    <location>
        <begin position="1"/>
        <end position="30"/>
    </location>
</feature>
<sequence>MNFSGKALYRALSVMLFILSILTTTKPIVAFRPLKGEKTIGGDSSVALMVNPLKRAPVPPAGPSPCTYIGGGSPGGHCRKL</sequence>
<keyword evidence="1" id="KW-0732">Signal</keyword>
<name>A0AAP0MEC8_9ROSI</name>
<dbReference type="EMBL" id="JBCGBO010000005">
    <property type="protein sequence ID" value="KAK9201551.1"/>
    <property type="molecule type" value="Genomic_DNA"/>
</dbReference>
<protein>
    <recommendedName>
        <fullName evidence="4">Transmembrane protein</fullName>
    </recommendedName>
</protein>
<accession>A0AAP0MEC8</accession>
<keyword evidence="3" id="KW-1185">Reference proteome</keyword>
<evidence type="ECO:0000256" key="1">
    <source>
        <dbReference type="SAM" id="SignalP"/>
    </source>
</evidence>
<dbReference type="AlphaFoldDB" id="A0AAP0MEC8"/>